<keyword evidence="3" id="KW-1185">Reference proteome</keyword>
<name>A0A482WZ84_LAOST</name>
<organism evidence="2 3">
    <name type="scientific">Laodelphax striatellus</name>
    <name type="common">Small brown planthopper</name>
    <name type="synonym">Delphax striatella</name>
    <dbReference type="NCBI Taxonomy" id="195883"/>
    <lineage>
        <taxon>Eukaryota</taxon>
        <taxon>Metazoa</taxon>
        <taxon>Ecdysozoa</taxon>
        <taxon>Arthropoda</taxon>
        <taxon>Hexapoda</taxon>
        <taxon>Insecta</taxon>
        <taxon>Pterygota</taxon>
        <taxon>Neoptera</taxon>
        <taxon>Paraneoptera</taxon>
        <taxon>Hemiptera</taxon>
        <taxon>Auchenorrhyncha</taxon>
        <taxon>Fulgoroidea</taxon>
        <taxon>Delphacidae</taxon>
        <taxon>Criomorphinae</taxon>
        <taxon>Laodelphax</taxon>
    </lineage>
</organism>
<dbReference type="GO" id="GO:0007099">
    <property type="term" value="P:centriole replication"/>
    <property type="evidence" value="ECO:0007669"/>
    <property type="project" value="InterPro"/>
</dbReference>
<evidence type="ECO:0000256" key="1">
    <source>
        <dbReference type="SAM" id="MobiDB-lite"/>
    </source>
</evidence>
<dbReference type="STRING" id="195883.A0A482WZ84"/>
<dbReference type="Pfam" id="PF16025">
    <property type="entry name" value="CaM_bind"/>
    <property type="match status" value="1"/>
</dbReference>
<accession>A0A482WZ84</accession>
<dbReference type="Proteomes" id="UP000291343">
    <property type="component" value="Unassembled WGS sequence"/>
</dbReference>
<evidence type="ECO:0000313" key="2">
    <source>
        <dbReference type="EMBL" id="RZF38652.1"/>
    </source>
</evidence>
<gene>
    <name evidence="2" type="ORF">LSTR_LSTR003458</name>
</gene>
<dbReference type="InterPro" id="IPR033207">
    <property type="entry name" value="CCP110"/>
</dbReference>
<protein>
    <recommendedName>
        <fullName evidence="4">Centriolar coiled-coil protein of 110 kDa</fullName>
    </recommendedName>
</protein>
<dbReference type="GO" id="GO:1903723">
    <property type="term" value="P:negative regulation of centriole elongation"/>
    <property type="evidence" value="ECO:0007669"/>
    <property type="project" value="TreeGrafter"/>
</dbReference>
<sequence length="636" mass="72198">MMKSQLEAMFPISLNSSSYRSCIKIAGIPILPPLIDDQKRRDLMEMKKKAVLVENRVRERLKSKEQSTLSRKDSGIFTDTTCSPKDTIPRLASDQDLVSKAATLVPEQDLASKTSTPASEQDLASKTSTLDPEQDLVSKTSTLAPEQDLASKNLTLSAEKENFVPPKLVRQKSYTLDSPSPQLVAYMEKQREKERKPGSLKRTHTWAVSDLDRKPASTDFKPFSTSSNGRRSRKNWNLEEARTRWKAEKKIKIVINKIPKPRKLEKTVSISHSCPTSPLEIKNENCFTPVANIRRNSVTKSNILKPNVLRTSTPGRFDKVSSSRCEFSLSKQPVTPSSSVKTLQNSDSITTIDSVCCRLESNPIPITPERDNDCRQDFESSQELFEQNPTTFDDSLSVCSSVSLNKYMQNDAVKKAHNLYSDLKHVHQQQFEELLRRHELEKQVLFSRLSNIFMNPDQLSFSSQSSAHQMSLTLPPSRLSETYFELTDRTVEAPVKSIRRHLFPSLKCPIDFTDREKRAATIITAYAKGYLVRRLFRTRRVEQIVLSIRDSISCALKLHTEENLTPADIDLHGRLIAQMTAGLFALDDIFNLPVIQKMAMIKSDREIRKTSRPNSGQISSGSRKYNARKQLEKFEI</sequence>
<dbReference type="EMBL" id="QKKF02022000">
    <property type="protein sequence ID" value="RZF38652.1"/>
    <property type="molecule type" value="Genomic_DNA"/>
</dbReference>
<dbReference type="GO" id="GO:0032465">
    <property type="term" value="P:regulation of cytokinesis"/>
    <property type="evidence" value="ECO:0007669"/>
    <property type="project" value="InterPro"/>
</dbReference>
<evidence type="ECO:0008006" key="4">
    <source>
        <dbReference type="Google" id="ProtNLM"/>
    </source>
</evidence>
<dbReference type="PANTHER" id="PTHR13594">
    <property type="entry name" value="CENTRIOLAR COILED-COIL PROTEIN OF 110 KDA"/>
    <property type="match status" value="1"/>
</dbReference>
<dbReference type="SMR" id="A0A482WZ84"/>
<dbReference type="InterPro" id="IPR000048">
    <property type="entry name" value="IQ_motif_EF-hand-BS"/>
</dbReference>
<feature type="region of interest" description="Disordered" evidence="1">
    <location>
        <begin position="606"/>
        <end position="636"/>
    </location>
</feature>
<dbReference type="SMART" id="SM00015">
    <property type="entry name" value="IQ"/>
    <property type="match status" value="1"/>
</dbReference>
<feature type="region of interest" description="Disordered" evidence="1">
    <location>
        <begin position="108"/>
        <end position="144"/>
    </location>
</feature>
<dbReference type="AlphaFoldDB" id="A0A482WZ84"/>
<reference evidence="2 3" key="1">
    <citation type="journal article" date="2017" name="Gigascience">
        <title>Genome sequence of the small brown planthopper, Laodelphax striatellus.</title>
        <authorList>
            <person name="Zhu J."/>
            <person name="Jiang F."/>
            <person name="Wang X."/>
            <person name="Yang P."/>
            <person name="Bao Y."/>
            <person name="Zhao W."/>
            <person name="Wang W."/>
            <person name="Lu H."/>
            <person name="Wang Q."/>
            <person name="Cui N."/>
            <person name="Li J."/>
            <person name="Chen X."/>
            <person name="Luo L."/>
            <person name="Yu J."/>
            <person name="Kang L."/>
            <person name="Cui F."/>
        </authorList>
    </citation>
    <scope>NUCLEOTIDE SEQUENCE [LARGE SCALE GENOMIC DNA]</scope>
    <source>
        <strain evidence="2">Lst14</strain>
    </source>
</reference>
<feature type="compositionally biased region" description="Polar residues" evidence="1">
    <location>
        <begin position="111"/>
        <end position="144"/>
    </location>
</feature>
<dbReference type="GO" id="GO:0005814">
    <property type="term" value="C:centriole"/>
    <property type="evidence" value="ECO:0007669"/>
    <property type="project" value="InterPro"/>
</dbReference>
<dbReference type="PROSITE" id="PS50096">
    <property type="entry name" value="IQ"/>
    <property type="match status" value="1"/>
</dbReference>
<evidence type="ECO:0000313" key="3">
    <source>
        <dbReference type="Proteomes" id="UP000291343"/>
    </source>
</evidence>
<proteinExistence type="predicted"/>
<dbReference type="GO" id="GO:0032053">
    <property type="term" value="P:ciliary basal body organization"/>
    <property type="evidence" value="ECO:0007669"/>
    <property type="project" value="TreeGrafter"/>
</dbReference>
<dbReference type="InParanoid" id="A0A482WZ84"/>
<dbReference type="PANTHER" id="PTHR13594:SF1">
    <property type="entry name" value="CENTRIOLAR COILED-COIL PROTEIN OF 110 KDA"/>
    <property type="match status" value="1"/>
</dbReference>
<comment type="caution">
    <text evidence="2">The sequence shown here is derived from an EMBL/GenBank/DDBJ whole genome shotgun (WGS) entry which is preliminary data.</text>
</comment>
<feature type="compositionally biased region" description="Polar residues" evidence="1">
    <location>
        <begin position="612"/>
        <end position="623"/>
    </location>
</feature>
<dbReference type="OrthoDB" id="10028852at2759"/>